<keyword evidence="5" id="KW-1185">Reference proteome</keyword>
<name>A0A927C893_9BACL</name>
<dbReference type="InterPro" id="IPR006311">
    <property type="entry name" value="TAT_signal"/>
</dbReference>
<evidence type="ECO:0000313" key="4">
    <source>
        <dbReference type="EMBL" id="MBD2861561.1"/>
    </source>
</evidence>
<dbReference type="Proteomes" id="UP000639396">
    <property type="component" value="Unassembled WGS sequence"/>
</dbReference>
<dbReference type="AlphaFoldDB" id="A0A927C893"/>
<evidence type="ECO:0000256" key="1">
    <source>
        <dbReference type="SAM" id="MobiDB-lite"/>
    </source>
</evidence>
<evidence type="ECO:0000256" key="2">
    <source>
        <dbReference type="SAM" id="Phobius"/>
    </source>
</evidence>
<reference evidence="4" key="1">
    <citation type="submission" date="2020-09" db="EMBL/GenBank/DDBJ databases">
        <title>A novel bacterium of genus Paenibacillus, isolated from South China Sea.</title>
        <authorList>
            <person name="Huang H."/>
            <person name="Mo K."/>
            <person name="Hu Y."/>
        </authorList>
    </citation>
    <scope>NUCLEOTIDE SEQUENCE</scope>
    <source>
        <strain evidence="4">IB182363</strain>
    </source>
</reference>
<keyword evidence="2" id="KW-0812">Transmembrane</keyword>
<keyword evidence="2" id="KW-0472">Membrane</keyword>
<feature type="transmembrane region" description="Helical" evidence="2">
    <location>
        <begin position="42"/>
        <end position="61"/>
    </location>
</feature>
<feature type="domain" description="Rhamnogalacturonase A/B/Epimerase-like pectate lyase" evidence="3">
    <location>
        <begin position="88"/>
        <end position="164"/>
    </location>
</feature>
<keyword evidence="2" id="KW-1133">Transmembrane helix</keyword>
<dbReference type="SUPFAM" id="SSF51126">
    <property type="entry name" value="Pectin lyase-like"/>
    <property type="match status" value="1"/>
</dbReference>
<dbReference type="Gene3D" id="2.160.20.10">
    <property type="entry name" value="Single-stranded right-handed beta-helix, Pectin lyase-like"/>
    <property type="match status" value="1"/>
</dbReference>
<evidence type="ECO:0000313" key="5">
    <source>
        <dbReference type="Proteomes" id="UP000639396"/>
    </source>
</evidence>
<dbReference type="PROSITE" id="PS51318">
    <property type="entry name" value="TAT"/>
    <property type="match status" value="1"/>
</dbReference>
<evidence type="ECO:0000259" key="3">
    <source>
        <dbReference type="Pfam" id="PF12708"/>
    </source>
</evidence>
<comment type="caution">
    <text evidence="4">The sequence shown here is derived from an EMBL/GenBank/DDBJ whole genome shotgun (WGS) entry which is preliminary data.</text>
</comment>
<dbReference type="InterPro" id="IPR012334">
    <property type="entry name" value="Pectin_lyas_fold"/>
</dbReference>
<gene>
    <name evidence="4" type="ORF">IDH45_06095</name>
</gene>
<feature type="compositionally biased region" description="Basic and acidic residues" evidence="1">
    <location>
        <begin position="22"/>
        <end position="37"/>
    </location>
</feature>
<dbReference type="EMBL" id="JACXJA010000006">
    <property type="protein sequence ID" value="MBD2861561.1"/>
    <property type="molecule type" value="Genomic_DNA"/>
</dbReference>
<sequence>MKDEMQQARMSMNRATAGRLSTDGETRPDEGASDKPISRRKLLAAAGLSSVALAAGGLLGVQAAPPLPRHTVTGAVYGETDGDCCPVVNAKCFGAKGDGATDDTDAIQAAIDSVAAAHGGEVYIPGGTYLISDTLIIPSYVYVIGAGRGATRIVMAAGANKDVFRSAGFDSLTGTANLPAAPKYCGIKHLTIDGNYLASKWTANPNTINNSLGSGIKFYARLFEIDVEINNVPEHALYTEGAGPREQIDVRSVVRINGIVSGKEGIVFRGVGDIFFEEVLFGVVGILPLPAASNALPESTLFHAAAYGYQTQIDGFVIDRSSSVYEGAIELGLVHIFACYNGVGIRTYGSCRVEGEHIVSESNIGGVVLGSATYGFFHSLSVRNNGRYHPNLKITPPPSKPGLRLESTIGFAVSNFYLFRTVATNVTEGYPGAIITGNNNRLSMNHGNSTNSATGKWYAGPGVVIEGNSNHVTGLLRSVNGDAVVVNGKSNRVDFAADGVINGSALNRIGGTTNDKRGNVITGVISNAAVGFTASHTPLLERITLTMDLKTGQIPFAGTKRDAARQQDWDITAVVGNDIRSTDRSFSFTFDELDTAEQTVVVAHNYLYRPSFEQIVWSLEDRDVVSDAEVAYIRLNQIDDGTLTFKVKLSSPASNGGNNMRVAVQIR</sequence>
<dbReference type="Pfam" id="PF12708">
    <property type="entry name" value="Pect-lyase_RHGA_epim"/>
    <property type="match status" value="1"/>
</dbReference>
<dbReference type="InterPro" id="IPR024535">
    <property type="entry name" value="RHGA/B-epi-like_pectate_lyase"/>
</dbReference>
<feature type="region of interest" description="Disordered" evidence="1">
    <location>
        <begin position="1"/>
        <end position="38"/>
    </location>
</feature>
<proteinExistence type="predicted"/>
<accession>A0A927C893</accession>
<organism evidence="4 5">
    <name type="scientific">Paenibacillus oceani</name>
    <dbReference type="NCBI Taxonomy" id="2772510"/>
    <lineage>
        <taxon>Bacteria</taxon>
        <taxon>Bacillati</taxon>
        <taxon>Bacillota</taxon>
        <taxon>Bacilli</taxon>
        <taxon>Bacillales</taxon>
        <taxon>Paenibacillaceae</taxon>
        <taxon>Paenibacillus</taxon>
    </lineage>
</organism>
<dbReference type="RefSeq" id="WP_190925690.1">
    <property type="nucleotide sequence ID" value="NZ_JACXJA010000006.1"/>
</dbReference>
<protein>
    <recommendedName>
        <fullName evidence="3">Rhamnogalacturonase A/B/Epimerase-like pectate lyase domain-containing protein</fullName>
    </recommendedName>
</protein>
<dbReference type="InterPro" id="IPR011050">
    <property type="entry name" value="Pectin_lyase_fold/virulence"/>
</dbReference>